<comment type="caution">
    <text evidence="8">The sequence shown here is derived from an EMBL/GenBank/DDBJ whole genome shotgun (WGS) entry which is preliminary data.</text>
</comment>
<proteinExistence type="inferred from homology"/>
<feature type="active site" description="Charge relay system" evidence="5">
    <location>
        <position position="344"/>
    </location>
</feature>
<keyword evidence="4 5" id="KW-0720">Serine protease</keyword>
<evidence type="ECO:0000256" key="4">
    <source>
        <dbReference type="ARBA" id="ARBA00022825"/>
    </source>
</evidence>
<evidence type="ECO:0000256" key="1">
    <source>
        <dbReference type="ARBA" id="ARBA00011073"/>
    </source>
</evidence>
<feature type="domain" description="Peptidase S8/S53" evidence="7">
    <location>
        <begin position="140"/>
        <end position="391"/>
    </location>
</feature>
<dbReference type="PROSITE" id="PS51892">
    <property type="entry name" value="SUBTILASE"/>
    <property type="match status" value="1"/>
</dbReference>
<sequence length="399" mass="43131">MSVYIIRPKATSVTRSLKLQSRKFTPESRPTQVKEVVDFWEEDPVHREIEHWLEDAENVSKHPTYSGITGAAIVEMSDEEAVRMRRELPNALILRDQPIELIQPERNLRASKDKITAADLWHLDAIALNKARQQGFTGTGKNITIAVLDTGIDNSHSELQGKVTESYSFNDRTQQIQSIPCQDTDGHGTHVAGLICGQQIGVAPETKLINGVLIPRGTGKLSDLFLWLDWLGTRVDVNIVNISAGIPRYSDGVSDLIDTLLAVGILPVCAVGNDGFNRTDAPANCRGAVSVGATNSGGKIASFSGSGTISINNHLYNVPYLVAPGEGVYSSVQGGGYEAWDGTSMATPIVSGVAALILEKYNKQITVGHLFDVLLSTCHDLGHQSDRQGRGLIQVTAAL</sequence>
<name>A0ABR8GJ82_9CYAN</name>
<dbReference type="InterPro" id="IPR000209">
    <property type="entry name" value="Peptidase_S8/S53_dom"/>
</dbReference>
<evidence type="ECO:0000313" key="9">
    <source>
        <dbReference type="Proteomes" id="UP000660380"/>
    </source>
</evidence>
<dbReference type="PRINTS" id="PR00723">
    <property type="entry name" value="SUBTILISIN"/>
</dbReference>
<dbReference type="InterPro" id="IPR051048">
    <property type="entry name" value="Peptidase_S8/S53_subtilisin"/>
</dbReference>
<dbReference type="PROSITE" id="PS00136">
    <property type="entry name" value="SUBTILASE_ASP"/>
    <property type="match status" value="1"/>
</dbReference>
<dbReference type="Gene3D" id="3.40.50.200">
    <property type="entry name" value="Peptidase S8/S53 domain"/>
    <property type="match status" value="1"/>
</dbReference>
<dbReference type="EMBL" id="JACJTA010000001">
    <property type="protein sequence ID" value="MBD2603114.1"/>
    <property type="molecule type" value="Genomic_DNA"/>
</dbReference>
<evidence type="ECO:0000256" key="6">
    <source>
        <dbReference type="RuleBase" id="RU003355"/>
    </source>
</evidence>
<protein>
    <submittedName>
        <fullName evidence="8">S8 family serine peptidase</fullName>
    </submittedName>
</protein>
<dbReference type="InterPro" id="IPR036852">
    <property type="entry name" value="Peptidase_S8/S53_dom_sf"/>
</dbReference>
<dbReference type="InterPro" id="IPR015500">
    <property type="entry name" value="Peptidase_S8_subtilisin-rel"/>
</dbReference>
<dbReference type="InterPro" id="IPR023827">
    <property type="entry name" value="Peptidase_S8_Asp-AS"/>
</dbReference>
<keyword evidence="9" id="KW-1185">Reference proteome</keyword>
<dbReference type="Proteomes" id="UP000660380">
    <property type="component" value="Unassembled WGS sequence"/>
</dbReference>
<dbReference type="SUPFAM" id="SSF52743">
    <property type="entry name" value="Subtilisin-like"/>
    <property type="match status" value="1"/>
</dbReference>
<dbReference type="RefSeq" id="WP_029635576.1">
    <property type="nucleotide sequence ID" value="NZ_JACJTA010000001.1"/>
</dbReference>
<feature type="active site" description="Charge relay system" evidence="5">
    <location>
        <position position="149"/>
    </location>
</feature>
<evidence type="ECO:0000256" key="5">
    <source>
        <dbReference type="PROSITE-ProRule" id="PRU01240"/>
    </source>
</evidence>
<dbReference type="PANTHER" id="PTHR43399">
    <property type="entry name" value="SUBTILISIN-RELATED"/>
    <property type="match status" value="1"/>
</dbReference>
<accession>A0ABR8GJ82</accession>
<dbReference type="PANTHER" id="PTHR43399:SF4">
    <property type="entry name" value="CELL WALL-ASSOCIATED PROTEASE"/>
    <property type="match status" value="1"/>
</dbReference>
<dbReference type="InterPro" id="IPR022398">
    <property type="entry name" value="Peptidase_S8_His-AS"/>
</dbReference>
<feature type="active site" description="Charge relay system" evidence="5">
    <location>
        <position position="187"/>
    </location>
</feature>
<dbReference type="PROSITE" id="PS00138">
    <property type="entry name" value="SUBTILASE_SER"/>
    <property type="match status" value="1"/>
</dbReference>
<evidence type="ECO:0000259" key="7">
    <source>
        <dbReference type="Pfam" id="PF00082"/>
    </source>
</evidence>
<gene>
    <name evidence="8" type="ORF">H6G81_00905</name>
</gene>
<evidence type="ECO:0000256" key="2">
    <source>
        <dbReference type="ARBA" id="ARBA00022670"/>
    </source>
</evidence>
<evidence type="ECO:0000256" key="3">
    <source>
        <dbReference type="ARBA" id="ARBA00022801"/>
    </source>
</evidence>
<keyword evidence="2 5" id="KW-0645">Protease</keyword>
<dbReference type="PROSITE" id="PS00137">
    <property type="entry name" value="SUBTILASE_HIS"/>
    <property type="match status" value="1"/>
</dbReference>
<organism evidence="8 9">
    <name type="scientific">Scytonema hofmannii FACHB-248</name>
    <dbReference type="NCBI Taxonomy" id="1842502"/>
    <lineage>
        <taxon>Bacteria</taxon>
        <taxon>Bacillati</taxon>
        <taxon>Cyanobacteriota</taxon>
        <taxon>Cyanophyceae</taxon>
        <taxon>Nostocales</taxon>
        <taxon>Scytonemataceae</taxon>
        <taxon>Scytonema</taxon>
    </lineage>
</organism>
<keyword evidence="3 5" id="KW-0378">Hydrolase</keyword>
<dbReference type="InterPro" id="IPR023828">
    <property type="entry name" value="Peptidase_S8_Ser-AS"/>
</dbReference>
<dbReference type="Pfam" id="PF00082">
    <property type="entry name" value="Peptidase_S8"/>
    <property type="match status" value="1"/>
</dbReference>
<evidence type="ECO:0000313" key="8">
    <source>
        <dbReference type="EMBL" id="MBD2603114.1"/>
    </source>
</evidence>
<comment type="similarity">
    <text evidence="1 5 6">Belongs to the peptidase S8 family.</text>
</comment>
<reference evidence="8 9" key="1">
    <citation type="journal article" date="2020" name="ISME J.">
        <title>Comparative genomics reveals insights into cyanobacterial evolution and habitat adaptation.</title>
        <authorList>
            <person name="Chen M.Y."/>
            <person name="Teng W.K."/>
            <person name="Zhao L."/>
            <person name="Hu C.X."/>
            <person name="Zhou Y.K."/>
            <person name="Han B.P."/>
            <person name="Song L.R."/>
            <person name="Shu W.S."/>
        </authorList>
    </citation>
    <scope>NUCLEOTIDE SEQUENCE [LARGE SCALE GENOMIC DNA]</scope>
    <source>
        <strain evidence="8 9">FACHB-248</strain>
    </source>
</reference>